<reference evidence="1 2" key="1">
    <citation type="journal article" date="2024" name="IMA Fungus">
        <title>IMA Genome - F19 : A genome assembly and annotation guide to empower mycologists, including annotated draft genome sequences of Ceratocystis pirilliformis, Diaporthe australafricana, Fusarium ophioides, Paecilomyces lecythidis, and Sporothrix stenoceras.</title>
        <authorList>
            <person name="Aylward J."/>
            <person name="Wilson A.M."/>
            <person name="Visagie C.M."/>
            <person name="Spraker J."/>
            <person name="Barnes I."/>
            <person name="Buitendag C."/>
            <person name="Ceriani C."/>
            <person name="Del Mar Angel L."/>
            <person name="du Plessis D."/>
            <person name="Fuchs T."/>
            <person name="Gasser K."/>
            <person name="Kramer D."/>
            <person name="Li W."/>
            <person name="Munsamy K."/>
            <person name="Piso A."/>
            <person name="Price J.L."/>
            <person name="Sonnekus B."/>
            <person name="Thomas C."/>
            <person name="van der Nest A."/>
            <person name="van Dijk A."/>
            <person name="van Heerden A."/>
            <person name="van Vuuren N."/>
            <person name="Yilmaz N."/>
            <person name="Duong T.A."/>
            <person name="van der Merwe N.A."/>
            <person name="Wingfield M.J."/>
            <person name="Wingfield B.D."/>
        </authorList>
    </citation>
    <scope>NUCLEOTIDE SEQUENCE [LARGE SCALE GENOMIC DNA]</scope>
    <source>
        <strain evidence="1 2">CMW 12675</strain>
    </source>
</reference>
<organism evidence="1 2">
    <name type="scientific">Ceratocystis pirilliformis</name>
    <dbReference type="NCBI Taxonomy" id="259994"/>
    <lineage>
        <taxon>Eukaryota</taxon>
        <taxon>Fungi</taxon>
        <taxon>Dikarya</taxon>
        <taxon>Ascomycota</taxon>
        <taxon>Pezizomycotina</taxon>
        <taxon>Sordariomycetes</taxon>
        <taxon>Hypocreomycetidae</taxon>
        <taxon>Microascales</taxon>
        <taxon>Ceratocystidaceae</taxon>
        <taxon>Ceratocystis</taxon>
    </lineage>
</organism>
<name>A0ABR3ZAG6_9PEZI</name>
<dbReference type="InterPro" id="IPR036748">
    <property type="entry name" value="MTH938-like_sf"/>
</dbReference>
<dbReference type="Gene3D" id="3.40.1230.10">
    <property type="entry name" value="MTH938-like"/>
    <property type="match status" value="1"/>
</dbReference>
<accession>A0ABR3ZAG6</accession>
<sequence length="231" mass="25490">MSGLLIRPSRLLSRLLRSTTHTCGLPQHIPPRLSLTSLSIGSLRANSRTLYTTQFHQARSTIEDKDYERYASEMGSLDVLGNLPVPGSSVTTCTPRGFKLHNGKMTDNGDAIMMFSDHVVRWRPWEHEKIGGHMRILNDKGQLDLPEEVFGVFGVMWPRPDMIIIGSGPSIAPMSPAMRDVFLRLGMRVDVLDTRNAAAQYNLLATERGVEAIAAALFPMGWKDGFGAGNA</sequence>
<dbReference type="InterPro" id="IPR007523">
    <property type="entry name" value="NDUFAF3/AAMDC"/>
</dbReference>
<evidence type="ECO:0000313" key="1">
    <source>
        <dbReference type="EMBL" id="KAL1897242.1"/>
    </source>
</evidence>
<protein>
    <recommendedName>
        <fullName evidence="3">NADH dehydrogenase [ubiquinone] 1 alpha subcomplex assembly factor 3</fullName>
    </recommendedName>
</protein>
<dbReference type="PANTHER" id="PTHR21192:SF2">
    <property type="entry name" value="NADH DEHYDROGENASE [UBIQUINONE] 1 ALPHA SUBCOMPLEX ASSEMBLY FACTOR 3"/>
    <property type="match status" value="1"/>
</dbReference>
<evidence type="ECO:0000313" key="2">
    <source>
        <dbReference type="Proteomes" id="UP001583280"/>
    </source>
</evidence>
<comment type="caution">
    <text evidence="1">The sequence shown here is derived from an EMBL/GenBank/DDBJ whole genome shotgun (WGS) entry which is preliminary data.</text>
</comment>
<dbReference type="PANTHER" id="PTHR21192">
    <property type="entry name" value="NUCLEAR PROTEIN E3-3"/>
    <property type="match status" value="1"/>
</dbReference>
<dbReference type="EMBL" id="JAWDJO010000047">
    <property type="protein sequence ID" value="KAL1897242.1"/>
    <property type="molecule type" value="Genomic_DNA"/>
</dbReference>
<evidence type="ECO:0008006" key="3">
    <source>
        <dbReference type="Google" id="ProtNLM"/>
    </source>
</evidence>
<dbReference type="Pfam" id="PF04430">
    <property type="entry name" value="DUF498"/>
    <property type="match status" value="1"/>
</dbReference>
<dbReference type="SUPFAM" id="SSF64076">
    <property type="entry name" value="MTH938-like"/>
    <property type="match status" value="1"/>
</dbReference>
<dbReference type="Proteomes" id="UP001583280">
    <property type="component" value="Unassembled WGS sequence"/>
</dbReference>
<gene>
    <name evidence="1" type="ORF">Cpir12675_002424</name>
</gene>
<proteinExistence type="predicted"/>
<keyword evidence="2" id="KW-1185">Reference proteome</keyword>